<dbReference type="Gene3D" id="1.25.10.90">
    <property type="match status" value="1"/>
</dbReference>
<dbReference type="SUPFAM" id="SSF48371">
    <property type="entry name" value="ARM repeat"/>
    <property type="match status" value="1"/>
</dbReference>
<dbReference type="Pfam" id="PF08713">
    <property type="entry name" value="DNA_alkylation"/>
    <property type="match status" value="1"/>
</dbReference>
<accession>A0A1H9KD94</accession>
<keyword evidence="2" id="KW-1185">Reference proteome</keyword>
<evidence type="ECO:0000313" key="1">
    <source>
        <dbReference type="EMBL" id="SEQ96843.1"/>
    </source>
</evidence>
<sequence>MEIIQEMLLKEQDLGYLAFNQKLVPNQQLIGVRIPIIRSLAKRLVREEPDVVNQFLQELPHQYLEENHLHVFLLQEEKDLERLLERTDNFLPYLDNWQTCDSFLPPLFKNNQSQLPLKIKEWLQSTEEFTKRYAMRLKLARQEFLQKDICDVITVGQTDEYYVYMMAAWYLSIAARKNPSAFQSQFTLNKMGNRLYQATLRKICESKQFTHEEKLSYKRMADDERRSIS</sequence>
<name>A0A1H9KD94_9LACT</name>
<protein>
    <submittedName>
        <fullName evidence="1">3-methyladenine DNA glycosylase AlkD</fullName>
    </submittedName>
</protein>
<dbReference type="CDD" id="cd06561">
    <property type="entry name" value="AlkD_like"/>
    <property type="match status" value="1"/>
</dbReference>
<dbReference type="RefSeq" id="WP_089746458.1">
    <property type="nucleotide sequence ID" value="NZ_FOGF01000013.1"/>
</dbReference>
<dbReference type="PANTHER" id="PTHR34070">
    <property type="entry name" value="ARMADILLO-TYPE FOLD"/>
    <property type="match status" value="1"/>
</dbReference>
<dbReference type="STRING" id="137733.SAMN05421767_1131"/>
<dbReference type="InterPro" id="IPR016024">
    <property type="entry name" value="ARM-type_fold"/>
</dbReference>
<dbReference type="EMBL" id="FOGF01000013">
    <property type="protein sequence ID" value="SEQ96843.1"/>
    <property type="molecule type" value="Genomic_DNA"/>
</dbReference>
<dbReference type="InterPro" id="IPR014825">
    <property type="entry name" value="DNA_alkylation"/>
</dbReference>
<organism evidence="1 2">
    <name type="scientific">Granulicatella balaenopterae</name>
    <dbReference type="NCBI Taxonomy" id="137733"/>
    <lineage>
        <taxon>Bacteria</taxon>
        <taxon>Bacillati</taxon>
        <taxon>Bacillota</taxon>
        <taxon>Bacilli</taxon>
        <taxon>Lactobacillales</taxon>
        <taxon>Carnobacteriaceae</taxon>
        <taxon>Granulicatella</taxon>
    </lineage>
</organism>
<evidence type="ECO:0000313" key="2">
    <source>
        <dbReference type="Proteomes" id="UP000198556"/>
    </source>
</evidence>
<dbReference type="PANTHER" id="PTHR34070:SF1">
    <property type="entry name" value="DNA ALKYLATION REPAIR PROTEIN"/>
    <property type="match status" value="1"/>
</dbReference>
<dbReference type="Proteomes" id="UP000198556">
    <property type="component" value="Unassembled WGS sequence"/>
</dbReference>
<proteinExistence type="predicted"/>
<dbReference type="OrthoDB" id="9784740at2"/>
<gene>
    <name evidence="1" type="ORF">SAMN05421767_1131</name>
</gene>
<dbReference type="AlphaFoldDB" id="A0A1H9KD94"/>
<reference evidence="1 2" key="1">
    <citation type="submission" date="2016-10" db="EMBL/GenBank/DDBJ databases">
        <authorList>
            <person name="de Groot N.N."/>
        </authorList>
    </citation>
    <scope>NUCLEOTIDE SEQUENCE [LARGE SCALE GENOMIC DNA]</scope>
    <source>
        <strain evidence="1 2">DSM 15827</strain>
    </source>
</reference>